<feature type="transmembrane region" description="Helical" evidence="1">
    <location>
        <begin position="142"/>
        <end position="160"/>
    </location>
</feature>
<dbReference type="PANTHER" id="PTHR43471">
    <property type="entry name" value="ABC TRANSPORTER PERMEASE"/>
    <property type="match status" value="1"/>
</dbReference>
<dbReference type="Pfam" id="PF09822">
    <property type="entry name" value="ABC_transp_aux"/>
    <property type="match status" value="1"/>
</dbReference>
<gene>
    <name evidence="3" type="ORF">BA92_12190</name>
</gene>
<dbReference type="Proteomes" id="UP000031980">
    <property type="component" value="Unassembled WGS sequence"/>
</dbReference>
<name>A0A0C3MCG5_9PORP</name>
<dbReference type="GO" id="GO:0005886">
    <property type="term" value="C:plasma membrane"/>
    <property type="evidence" value="ECO:0007669"/>
    <property type="project" value="UniProtKB-SubCell"/>
</dbReference>
<dbReference type="PANTHER" id="PTHR43471:SF12">
    <property type="entry name" value="HYPOTHETICAL MEMBRANE PROTEIN, CONSERVED"/>
    <property type="match status" value="1"/>
</dbReference>
<protein>
    <submittedName>
        <fullName evidence="3">ABC transporter</fullName>
    </submittedName>
</protein>
<evidence type="ECO:0000313" key="4">
    <source>
        <dbReference type="Proteomes" id="UP000031980"/>
    </source>
</evidence>
<feature type="transmembrane region" description="Helical" evidence="1">
    <location>
        <begin position="110"/>
        <end position="130"/>
    </location>
</feature>
<dbReference type="RefSeq" id="WP_041505412.1">
    <property type="nucleotide sequence ID" value="NZ_JPIU01000040.1"/>
</dbReference>
<dbReference type="InterPro" id="IPR019196">
    <property type="entry name" value="ABC_transp_unknown"/>
</dbReference>
<comment type="caution">
    <text evidence="3">The sequence shown here is derived from an EMBL/GenBank/DDBJ whole genome shotgun (WGS) entry which is preliminary data.</text>
</comment>
<keyword evidence="1" id="KW-0472">Membrane</keyword>
<feature type="transmembrane region" description="Helical" evidence="1">
    <location>
        <begin position="20"/>
        <end position="40"/>
    </location>
</feature>
<reference evidence="3 4" key="1">
    <citation type="submission" date="2014-07" db="EMBL/GenBank/DDBJ databases">
        <title>Porphyromonadaceae bacterium OUH 308042 = ATCC BAA-2681 = DSM 28342 draft genome.</title>
        <authorList>
            <person name="Sydenham T.V."/>
            <person name="Hasman H."/>
            <person name="Justensen U.S."/>
        </authorList>
    </citation>
    <scope>NUCLEOTIDE SEQUENCE [LARGE SCALE GENOMIC DNA]</scope>
    <source>
        <strain evidence="3 4">OUH 308042</strain>
    </source>
</reference>
<evidence type="ECO:0000259" key="2">
    <source>
        <dbReference type="Pfam" id="PF09822"/>
    </source>
</evidence>
<keyword evidence="4" id="KW-1185">Reference proteome</keyword>
<dbReference type="OrthoDB" id="1020756at2"/>
<evidence type="ECO:0000256" key="1">
    <source>
        <dbReference type="SAM" id="Phobius"/>
    </source>
</evidence>
<feature type="domain" description="ABC-type uncharacterised transport system" evidence="2">
    <location>
        <begin position="449"/>
        <end position="542"/>
    </location>
</feature>
<keyword evidence="1" id="KW-1133">Transmembrane helix</keyword>
<dbReference type="InterPro" id="IPR029062">
    <property type="entry name" value="Class_I_gatase-like"/>
</dbReference>
<dbReference type="AlphaFoldDB" id="A0A0C3MCG5"/>
<feature type="transmembrane region" description="Helical" evidence="1">
    <location>
        <begin position="735"/>
        <end position="757"/>
    </location>
</feature>
<feature type="transmembrane region" description="Helical" evidence="1">
    <location>
        <begin position="224"/>
        <end position="243"/>
    </location>
</feature>
<dbReference type="Pfam" id="PF12679">
    <property type="entry name" value="ABC2_membrane_2"/>
    <property type="match status" value="1"/>
</dbReference>
<organism evidence="3 4">
    <name type="scientific">Sanguibacteroides justesenii</name>
    <dbReference type="NCBI Taxonomy" id="1547597"/>
    <lineage>
        <taxon>Bacteria</taxon>
        <taxon>Pseudomonadati</taxon>
        <taxon>Bacteroidota</taxon>
        <taxon>Bacteroidia</taxon>
        <taxon>Bacteroidales</taxon>
        <taxon>Porphyromonadaceae</taxon>
        <taxon>Sanguibacteroides</taxon>
    </lineage>
</organism>
<keyword evidence="1" id="KW-0812">Transmembrane</keyword>
<evidence type="ECO:0000313" key="3">
    <source>
        <dbReference type="EMBL" id="KIO44128.1"/>
    </source>
</evidence>
<feature type="transmembrane region" description="Helical" evidence="1">
    <location>
        <begin position="172"/>
        <end position="192"/>
    </location>
</feature>
<dbReference type="GO" id="GO:0140359">
    <property type="term" value="F:ABC-type transporter activity"/>
    <property type="evidence" value="ECO:0007669"/>
    <property type="project" value="InterPro"/>
</dbReference>
<feature type="transmembrane region" description="Helical" evidence="1">
    <location>
        <begin position="255"/>
        <end position="272"/>
    </location>
</feature>
<accession>A0A0C3MCG5</accession>
<dbReference type="EMBL" id="JPIU01000040">
    <property type="protein sequence ID" value="KIO44128.1"/>
    <property type="molecule type" value="Genomic_DNA"/>
</dbReference>
<proteinExistence type="predicted"/>
<feature type="transmembrane region" description="Helical" evidence="1">
    <location>
        <begin position="60"/>
        <end position="83"/>
    </location>
</feature>
<dbReference type="SUPFAM" id="SSF52317">
    <property type="entry name" value="Class I glutamine amidotransferase-like"/>
    <property type="match status" value="1"/>
</dbReference>
<sequence>MKMIFKIAKTELQSLFYSPVAWLILVIFTFQVGMIASALFEETVRYQAMGYTGGGKTFLFGKIFTVVQSYLYLYIPLLTMGVVSRDLGGGTIKLLHSSPLRNSQIILGKYLGVMVFGLAMMGVLVFYTVLGLCTIHLMDLPYVLSGLLGLFLLLGAYAAIGVFMSSITSYQVVAALGTLGVLSVLNYVGMVWQDMEFIRDLTYWLSIRGRTEEFIRGLICSEDVIYFLVVIALFLTWATLHIRYRVQRSRWSVRWGAYVGALVFVMLVGYLSSRPKLMSYYDATRTKRNSLSVASQDIVARAEGGLTITTYTNILDKDFWSTLPGRINSDKREFREFVRFKPEMKLKYVYFYADANNEELDQRFPDLNDKERAERLCDQLELNFSKFRSPEEMQDIEDLSEEGNRTVRVVERENGQKTFLRFYDFGGFRMGPGEAEISAAIKRLVMRLPHVGFLKGHGERSIYKEGDREYKRFSSDKSFMSALINQGFDVEEVTLEKEIPAEIDILVISELRSALTSAEKAYLDRYIERGGNLLILGEPTAQDRMNPVAESFGVQFMSGRLVRPSEVYQADLIQSIPTDAGIALWDGLAYMREREGCVAMPGSAGLIYTPDKGYSMTPILVSDTVGCWNEVGTKNFIEGTITYDSLSGDRMGPFITAMALTRQVNDKEQRVVIVGDSDCISNGEFASGRKGVPAMNYTLVRSAFYWLSYEEVPVRITYPELIDDYLFVSEDGMEFLSVLFMGILPALLAMAGMIIWIRRKGR</sequence>